<dbReference type="InterPro" id="IPR022215">
    <property type="entry name" value="SteA-like_C"/>
</dbReference>
<sequence length="391" mass="40801">MSPSRRRDTATAQGEITGTLRLESSPRALLRRLRKGDIAVIDVMDLDSRTAEELAAAGPAAVVNAQRTVSGRYPAGGAAVLVGAGIRVVDDATSAVMALMDGTRATIFPDGVMRAGDRELARGTVLTPDTVGDAMADAEEGLHVQLAAFAADAVDRIEHEAPMLLEARGIPDTGVDLAGRQVVIVAPGFQHRSRLKALRPYLREHRPVIIAVSEAADTVMEGAYPATVILGDVESVSERALARAAHIMLHDPAGGEAGASRLDTLGLAHSEVESSLGSADVAILLARSGGAASIVTLGVAGDLTSLLETSAHDHAVGAAGTFLARLQAGDRIVDAEALSVLYRHRYPWWVVIALLMSALLALGVAFWITPGGGPWLEDAWHTVGGWIGVGR</sequence>
<keyword evidence="1" id="KW-0812">Transmembrane</keyword>
<gene>
    <name evidence="3" type="primary">steA</name>
    <name evidence="3" type="ORF">RN606_07670</name>
</gene>
<evidence type="ECO:0000259" key="2">
    <source>
        <dbReference type="Pfam" id="PF12555"/>
    </source>
</evidence>
<dbReference type="Pfam" id="PF12555">
    <property type="entry name" value="SteA-like_C"/>
    <property type="match status" value="1"/>
</dbReference>
<dbReference type="AlphaFoldDB" id="A0AA96J5P7"/>
<organism evidence="3 4">
    <name type="scientific">Demequina capsici</name>
    <dbReference type="NCBI Taxonomy" id="3075620"/>
    <lineage>
        <taxon>Bacteria</taxon>
        <taxon>Bacillati</taxon>
        <taxon>Actinomycetota</taxon>
        <taxon>Actinomycetes</taxon>
        <taxon>Micrococcales</taxon>
        <taxon>Demequinaceae</taxon>
        <taxon>Demequina</taxon>
    </lineage>
</organism>
<dbReference type="InterPro" id="IPR047795">
    <property type="entry name" value="Put_SteA-like"/>
</dbReference>
<feature type="domain" description="SteA-like C-terminal" evidence="2">
    <location>
        <begin position="338"/>
        <end position="377"/>
    </location>
</feature>
<evidence type="ECO:0000313" key="3">
    <source>
        <dbReference type="EMBL" id="WNM23247.1"/>
    </source>
</evidence>
<accession>A0AA96J5P7</accession>
<dbReference type="NCBIfam" id="NF040608">
    <property type="entry name" value="division_SteA"/>
    <property type="match status" value="1"/>
</dbReference>
<reference evidence="3 4" key="1">
    <citation type="submission" date="2023-09" db="EMBL/GenBank/DDBJ databases">
        <title>Demequina sp. a novel bacteria isolated from Capsicum annuum.</title>
        <authorList>
            <person name="Humaira Z."/>
            <person name="Lee J."/>
            <person name="Cho D."/>
        </authorList>
    </citation>
    <scope>NUCLEOTIDE SEQUENCE [LARGE SCALE GENOMIC DNA]</scope>
    <source>
        <strain evidence="3 4">OYTSA14</strain>
    </source>
</reference>
<feature type="transmembrane region" description="Helical" evidence="1">
    <location>
        <begin position="348"/>
        <end position="368"/>
    </location>
</feature>
<proteinExistence type="predicted"/>
<dbReference type="Proteomes" id="UP001304125">
    <property type="component" value="Chromosome"/>
</dbReference>
<keyword evidence="1" id="KW-0472">Membrane</keyword>
<protein>
    <submittedName>
        <fullName evidence="3">Cytokinetic ring protein SteA</fullName>
    </submittedName>
</protein>
<evidence type="ECO:0000256" key="1">
    <source>
        <dbReference type="SAM" id="Phobius"/>
    </source>
</evidence>
<dbReference type="RefSeq" id="WP_313496014.1">
    <property type="nucleotide sequence ID" value="NZ_CP134879.1"/>
</dbReference>
<keyword evidence="4" id="KW-1185">Reference proteome</keyword>
<evidence type="ECO:0000313" key="4">
    <source>
        <dbReference type="Proteomes" id="UP001304125"/>
    </source>
</evidence>
<dbReference type="EMBL" id="CP134879">
    <property type="protein sequence ID" value="WNM23247.1"/>
    <property type="molecule type" value="Genomic_DNA"/>
</dbReference>
<keyword evidence="1" id="KW-1133">Transmembrane helix</keyword>
<name>A0AA96J5P7_9MICO</name>